<evidence type="ECO:0000256" key="4">
    <source>
        <dbReference type="ARBA" id="ARBA00022695"/>
    </source>
</evidence>
<evidence type="ECO:0000313" key="11">
    <source>
        <dbReference type="EMBL" id="NDV30050.1"/>
    </source>
</evidence>
<evidence type="ECO:0000256" key="2">
    <source>
        <dbReference type="ARBA" id="ARBA00022676"/>
    </source>
</evidence>
<dbReference type="InterPro" id="IPR013105">
    <property type="entry name" value="TPR_2"/>
</dbReference>
<dbReference type="GO" id="GO:0016779">
    <property type="term" value="F:nucleotidyltransferase activity"/>
    <property type="evidence" value="ECO:0007669"/>
    <property type="project" value="UniProtKB-KW"/>
</dbReference>
<dbReference type="InterPro" id="IPR051685">
    <property type="entry name" value="Ycf3/AcsC/BcsC/TPR_MFPF"/>
</dbReference>
<organism evidence="11">
    <name type="scientific">Arcella intermedia</name>
    <dbReference type="NCBI Taxonomy" id="1963864"/>
    <lineage>
        <taxon>Eukaryota</taxon>
        <taxon>Amoebozoa</taxon>
        <taxon>Tubulinea</taxon>
        <taxon>Elardia</taxon>
        <taxon>Arcellinida</taxon>
        <taxon>Sphaerothecina</taxon>
        <taxon>Arcellidae</taxon>
        <taxon>Arcella</taxon>
    </lineage>
</organism>
<protein>
    <recommendedName>
        <fullName evidence="9">NAD(P)(+)--arginine ADP-ribosyltransferase</fullName>
        <ecNumber evidence="9">2.4.2.31</ecNumber>
    </recommendedName>
    <alternativeName>
        <fullName evidence="9">Mono(ADP-ribosyl)transferase</fullName>
    </alternativeName>
</protein>
<dbReference type="InterPro" id="IPR011990">
    <property type="entry name" value="TPR-like_helical_dom_sf"/>
</dbReference>
<dbReference type="Gene3D" id="1.25.40.10">
    <property type="entry name" value="Tetratricopeptide repeat domain"/>
    <property type="match status" value="2"/>
</dbReference>
<reference evidence="11" key="1">
    <citation type="journal article" date="2020" name="J. Eukaryot. Microbiol.">
        <title>De novo Sequencing, Assembly and Annotation of the Transcriptome for the Free-Living Testate Amoeba Arcella intermedia.</title>
        <authorList>
            <person name="Ribeiro G.M."/>
            <person name="Porfirio-Sousa A.L."/>
            <person name="Maurer-Alcala X.X."/>
            <person name="Katz L.A."/>
            <person name="Lahr D.J.G."/>
        </authorList>
    </citation>
    <scope>NUCLEOTIDE SEQUENCE</scope>
</reference>
<accession>A0A6B2KZ74</accession>
<dbReference type="EC" id="2.4.2.31" evidence="9"/>
<feature type="repeat" description="TPR" evidence="8">
    <location>
        <begin position="199"/>
        <end position="232"/>
    </location>
</feature>
<keyword evidence="4" id="KW-0548">Nucleotidyltransferase</keyword>
<evidence type="ECO:0000256" key="1">
    <source>
        <dbReference type="ARBA" id="ARBA00009558"/>
    </source>
</evidence>
<evidence type="ECO:0000256" key="8">
    <source>
        <dbReference type="PROSITE-ProRule" id="PRU00339"/>
    </source>
</evidence>
<comment type="catalytic activity">
    <reaction evidence="7 9">
        <text>L-arginyl-[protein] + NAD(+) = N(omega)-(ADP-D-ribosyl)-L-arginyl-[protein] + nicotinamide + H(+)</text>
        <dbReference type="Rhea" id="RHEA:19149"/>
        <dbReference type="Rhea" id="RHEA-COMP:10532"/>
        <dbReference type="Rhea" id="RHEA-COMP:15087"/>
        <dbReference type="ChEBI" id="CHEBI:15378"/>
        <dbReference type="ChEBI" id="CHEBI:17154"/>
        <dbReference type="ChEBI" id="CHEBI:29965"/>
        <dbReference type="ChEBI" id="CHEBI:57540"/>
        <dbReference type="ChEBI" id="CHEBI:142554"/>
        <dbReference type="EC" id="2.4.2.31"/>
    </reaction>
</comment>
<dbReference type="Pfam" id="PF01129">
    <property type="entry name" value="ART"/>
    <property type="match status" value="1"/>
</dbReference>
<feature type="repeat" description="TPR" evidence="8">
    <location>
        <begin position="165"/>
        <end position="198"/>
    </location>
</feature>
<dbReference type="InterPro" id="IPR019734">
    <property type="entry name" value="TPR_rpt"/>
</dbReference>
<feature type="repeat" description="TPR" evidence="8">
    <location>
        <begin position="63"/>
        <end position="96"/>
    </location>
</feature>
<evidence type="ECO:0000256" key="7">
    <source>
        <dbReference type="ARBA" id="ARBA00047597"/>
    </source>
</evidence>
<dbReference type="SUPFAM" id="SSF48452">
    <property type="entry name" value="TPR-like"/>
    <property type="match status" value="1"/>
</dbReference>
<dbReference type="SUPFAM" id="SSF56399">
    <property type="entry name" value="ADP-ribosylation"/>
    <property type="match status" value="1"/>
</dbReference>
<dbReference type="PANTHER" id="PTHR44943:SF8">
    <property type="entry name" value="TPR REPEAT-CONTAINING PROTEIN MJ0263"/>
    <property type="match status" value="1"/>
</dbReference>
<feature type="region of interest" description="Disordered" evidence="10">
    <location>
        <begin position="327"/>
        <end position="362"/>
    </location>
</feature>
<dbReference type="Pfam" id="PF13181">
    <property type="entry name" value="TPR_8"/>
    <property type="match status" value="1"/>
</dbReference>
<evidence type="ECO:0000256" key="9">
    <source>
        <dbReference type="RuleBase" id="RU361228"/>
    </source>
</evidence>
<dbReference type="GO" id="GO:0006893">
    <property type="term" value="P:Golgi to plasma membrane transport"/>
    <property type="evidence" value="ECO:0007669"/>
    <property type="project" value="UniProtKB-ARBA"/>
</dbReference>
<dbReference type="PROSITE" id="PS50293">
    <property type="entry name" value="TPR_REGION"/>
    <property type="match status" value="1"/>
</dbReference>
<dbReference type="Pfam" id="PF09295">
    <property type="entry name" value="ChAPs"/>
    <property type="match status" value="1"/>
</dbReference>
<keyword evidence="6 8" id="KW-0802">TPR repeat</keyword>
<feature type="repeat" description="TPR" evidence="8">
    <location>
        <begin position="1"/>
        <end position="28"/>
    </location>
</feature>
<evidence type="ECO:0000256" key="5">
    <source>
        <dbReference type="ARBA" id="ARBA00022737"/>
    </source>
</evidence>
<name>A0A6B2KZ74_9EUKA</name>
<dbReference type="Pfam" id="PF13432">
    <property type="entry name" value="TPR_16"/>
    <property type="match status" value="1"/>
</dbReference>
<dbReference type="PANTHER" id="PTHR44943">
    <property type="entry name" value="CELLULOSE SYNTHASE OPERON PROTEIN C"/>
    <property type="match status" value="1"/>
</dbReference>
<comment type="similarity">
    <text evidence="1 9">Belongs to the Arg-specific ADP-ribosyltransferase family.</text>
</comment>
<dbReference type="InterPro" id="IPR015374">
    <property type="entry name" value="ChAPs"/>
</dbReference>
<keyword evidence="3 9" id="KW-0808">Transferase</keyword>
<keyword evidence="9" id="KW-0521">NADP</keyword>
<dbReference type="Pfam" id="PF07719">
    <property type="entry name" value="TPR_2"/>
    <property type="match status" value="1"/>
</dbReference>
<evidence type="ECO:0000256" key="3">
    <source>
        <dbReference type="ARBA" id="ARBA00022679"/>
    </source>
</evidence>
<proteinExistence type="inferred from homology"/>
<keyword evidence="2 9" id="KW-0328">Glycosyltransferase</keyword>
<feature type="compositionally biased region" description="Polar residues" evidence="10">
    <location>
        <begin position="340"/>
        <end position="353"/>
    </location>
</feature>
<dbReference type="GO" id="GO:0106274">
    <property type="term" value="F:NAD+-protein-arginine ADP-ribosyltransferase activity"/>
    <property type="evidence" value="ECO:0007669"/>
    <property type="project" value="UniProtKB-EC"/>
</dbReference>
<dbReference type="GO" id="GO:0034044">
    <property type="term" value="C:exomer complex"/>
    <property type="evidence" value="ECO:0007669"/>
    <property type="project" value="UniProtKB-ARBA"/>
</dbReference>
<dbReference type="PROSITE" id="PS50005">
    <property type="entry name" value="TPR"/>
    <property type="match status" value="5"/>
</dbReference>
<dbReference type="Gene3D" id="3.90.176.10">
    <property type="entry name" value="Toxin ADP-ribosyltransferase, Chain A, domain 1"/>
    <property type="match status" value="1"/>
</dbReference>
<evidence type="ECO:0000256" key="10">
    <source>
        <dbReference type="SAM" id="MobiDB-lite"/>
    </source>
</evidence>
<dbReference type="PROSITE" id="PS51996">
    <property type="entry name" value="TR_MART"/>
    <property type="match status" value="1"/>
</dbReference>
<keyword evidence="5" id="KW-0677">Repeat</keyword>
<dbReference type="SMART" id="SM00028">
    <property type="entry name" value="TPR"/>
    <property type="match status" value="9"/>
</dbReference>
<dbReference type="EMBL" id="GIBP01001081">
    <property type="protein sequence ID" value="NDV30050.1"/>
    <property type="molecule type" value="Transcribed_RNA"/>
</dbReference>
<evidence type="ECO:0000256" key="6">
    <source>
        <dbReference type="ARBA" id="ARBA00022803"/>
    </source>
</evidence>
<dbReference type="InterPro" id="IPR000768">
    <property type="entry name" value="ART"/>
</dbReference>
<keyword evidence="9" id="KW-0520">NAD</keyword>
<feature type="repeat" description="TPR" evidence="8">
    <location>
        <begin position="131"/>
        <end position="164"/>
    </location>
</feature>
<dbReference type="AlphaFoldDB" id="A0A6B2KZ74"/>
<sequence length="653" mass="73481">MGQVYLRQGKHSEAELYFKNALKIQPTYYRSLYNLGYLKNAVSQYSEAVVYLKDSLVHNAKNSQAWGSLGFAYLELLELDESLRCLDEALKIDPQYRNALNNKAKVLLSMGRLEEAYKCCEFSCGVDPNSEVTFDLKGTILENMGKLKESLVCFKEAIRIDPNYSRPWASLGFVYIQLHSWQEALNALNSALSLEPNYPLVLKNKSYTLIQLGRYAEAKESADKALEISPNFDEAWFCKGLALFALKEYQLASIAFDKVILLQSGHFIYALNYKGLALDYLKNEDSRIYYTEAIKVDARTTAEWYVSIRPVHGKVCTIPIARKTVSGPVTPSHPVHEQLSPPSTASSSPNEKSPVSPRKNISIKVGQGTIRSPIGKKPILHSQKSTVKEGNPKDGTVANRMNFEGTVGGAGRPLLIFPRTYIVPTTDIHEAALRGMGDKWKEYQIRFSEIITEHITKTQITKDAIIKYNLTFEEAAAIVYYTADASIFGGTYLDNLYIILNQQLAQRQVDDNFKPFLYYLIRGLHKLPSFVGVVYRGVSKPITSLSAQYRVGNQIVWVAFTSTSKSRHIMHKFSKSQTSGGTWMQLKVNQGKDIAEFSLCDEGEVLLMPNTYFILKEFLSVDMKELAGLPSDLDCLVMEQQDTPNSVKSMFES</sequence>